<evidence type="ECO:0000259" key="7">
    <source>
        <dbReference type="Pfam" id="PF13505"/>
    </source>
</evidence>
<dbReference type="InterPro" id="IPR027385">
    <property type="entry name" value="Beta-barrel_OMP"/>
</dbReference>
<evidence type="ECO:0000256" key="3">
    <source>
        <dbReference type="ARBA" id="ARBA00023136"/>
    </source>
</evidence>
<dbReference type="GO" id="GO:0009279">
    <property type="term" value="C:cell outer membrane"/>
    <property type="evidence" value="ECO:0007669"/>
    <property type="project" value="UniProtKB-SubCell"/>
</dbReference>
<keyword evidence="3" id="KW-0472">Membrane</keyword>
<evidence type="ECO:0000313" key="9">
    <source>
        <dbReference type="Proteomes" id="UP000230709"/>
    </source>
</evidence>
<dbReference type="AlphaFoldDB" id="A0A2D2D0L8"/>
<keyword evidence="2 6" id="KW-0732">Signal</keyword>
<evidence type="ECO:0000256" key="1">
    <source>
        <dbReference type="ARBA" id="ARBA00004442"/>
    </source>
</evidence>
<dbReference type="KEGG" id="mtw:CQW49_12085"/>
<evidence type="ECO:0000256" key="5">
    <source>
        <dbReference type="ARBA" id="ARBA00038306"/>
    </source>
</evidence>
<dbReference type="InterPro" id="IPR051692">
    <property type="entry name" value="OMP-like"/>
</dbReference>
<feature type="signal peptide" evidence="6">
    <location>
        <begin position="1"/>
        <end position="21"/>
    </location>
</feature>
<dbReference type="EMBL" id="CP023737">
    <property type="protein sequence ID" value="ATQ68536.1"/>
    <property type="molecule type" value="Genomic_DNA"/>
</dbReference>
<evidence type="ECO:0000256" key="6">
    <source>
        <dbReference type="SAM" id="SignalP"/>
    </source>
</evidence>
<dbReference type="Pfam" id="PF13505">
    <property type="entry name" value="OMP_b-brl"/>
    <property type="match status" value="1"/>
</dbReference>
<protein>
    <recommendedName>
        <fullName evidence="7">Outer membrane protein beta-barrel domain-containing protein</fullName>
    </recommendedName>
</protein>
<dbReference type="InterPro" id="IPR011250">
    <property type="entry name" value="OMP/PagP_B-barrel"/>
</dbReference>
<comment type="subcellular location">
    <subcellularLocation>
        <location evidence="1">Cell outer membrane</location>
    </subcellularLocation>
</comment>
<reference evidence="9" key="1">
    <citation type="submission" date="2017-10" db="EMBL/GenBank/DDBJ databases">
        <title>Completed PacBio SMRT sequence of Methylosinus trichosporium OB3b reveals presence of a third large plasmid.</title>
        <authorList>
            <person name="Charles T.C."/>
            <person name="Lynch M.D.J."/>
            <person name="Heil J.R."/>
            <person name="Cheng J."/>
        </authorList>
    </citation>
    <scope>NUCLEOTIDE SEQUENCE [LARGE SCALE GENOMIC DNA]</scope>
    <source>
        <strain evidence="9">OB3b</strain>
    </source>
</reference>
<evidence type="ECO:0000256" key="2">
    <source>
        <dbReference type="ARBA" id="ARBA00022729"/>
    </source>
</evidence>
<dbReference type="SUPFAM" id="SSF56925">
    <property type="entry name" value="OMPA-like"/>
    <property type="match status" value="1"/>
</dbReference>
<dbReference type="STRING" id="595536.GCA_000178815_02749"/>
<proteinExistence type="inferred from homology"/>
<keyword evidence="9" id="KW-1185">Reference proteome</keyword>
<dbReference type="PANTHER" id="PTHR34001:SF3">
    <property type="entry name" value="BLL7405 PROTEIN"/>
    <property type="match status" value="1"/>
</dbReference>
<name>A0A2D2D0L8_METT3</name>
<evidence type="ECO:0000256" key="4">
    <source>
        <dbReference type="ARBA" id="ARBA00023237"/>
    </source>
</evidence>
<organism evidence="8 9">
    <name type="scientific">Methylosinus trichosporium (strain ATCC 35070 / NCIMB 11131 / UNIQEM 75 / OB3b)</name>
    <dbReference type="NCBI Taxonomy" id="595536"/>
    <lineage>
        <taxon>Bacteria</taxon>
        <taxon>Pseudomonadati</taxon>
        <taxon>Pseudomonadota</taxon>
        <taxon>Alphaproteobacteria</taxon>
        <taxon>Hyphomicrobiales</taxon>
        <taxon>Methylocystaceae</taxon>
        <taxon>Methylosinus</taxon>
    </lineage>
</organism>
<feature type="domain" description="Outer membrane protein beta-barrel" evidence="7">
    <location>
        <begin position="21"/>
        <end position="300"/>
    </location>
</feature>
<evidence type="ECO:0000313" key="8">
    <source>
        <dbReference type="EMBL" id="ATQ68536.1"/>
    </source>
</evidence>
<sequence length="312" mass="32437">MKLTAAVAALSIVAVVAPALAADLGSAPVVLPPAPPPPPPSSWAGLYVGLNAGWAWGGTSEARTYGYSVYDWASGALGMPFGFSSPYVSGLASLQQDGFIGGAQIGYNHVGPAGFLFGVETDFDGSTLRGSGASNGFASQVDAHGLLHLQAGRADVRAGLGWLGSVRGRFGYFFNPALLFYGTGGLAYGGTFGSISTLGFHWHPQDPIGHPDNPVLPAWGSFDAARVGWIAGGGFEWSFAPQWSVKTEALYYDLGSRRVSTFPSALVNPAAPSSIAVLNVATTRFRYDGVIARLGVNYHFAAPMLSAIVAKY</sequence>
<accession>A0A2D2D0L8</accession>
<dbReference type="Gene3D" id="2.40.160.20">
    <property type="match status" value="1"/>
</dbReference>
<comment type="similarity">
    <text evidence="5">Belongs to the Omp25/RopB family.</text>
</comment>
<dbReference type="PANTHER" id="PTHR34001">
    <property type="entry name" value="BLL7405 PROTEIN"/>
    <property type="match status" value="1"/>
</dbReference>
<dbReference type="RefSeq" id="WP_003612258.1">
    <property type="nucleotide sequence ID" value="NZ_ADVE02000001.1"/>
</dbReference>
<dbReference type="Proteomes" id="UP000230709">
    <property type="component" value="Chromosome"/>
</dbReference>
<keyword evidence="4" id="KW-0998">Cell outer membrane</keyword>
<gene>
    <name evidence="8" type="ORF">CQW49_12085</name>
</gene>
<feature type="chain" id="PRO_5013763402" description="Outer membrane protein beta-barrel domain-containing protein" evidence="6">
    <location>
        <begin position="22"/>
        <end position="312"/>
    </location>
</feature>